<organism evidence="1 2">
    <name type="scientific">Algibacter mikhailovii</name>
    <dbReference type="NCBI Taxonomy" id="425498"/>
    <lineage>
        <taxon>Bacteria</taxon>
        <taxon>Pseudomonadati</taxon>
        <taxon>Bacteroidota</taxon>
        <taxon>Flavobacteriia</taxon>
        <taxon>Flavobacteriales</taxon>
        <taxon>Flavobacteriaceae</taxon>
        <taxon>Algibacter</taxon>
    </lineage>
</organism>
<reference evidence="1" key="2">
    <citation type="submission" date="2020-09" db="EMBL/GenBank/DDBJ databases">
        <authorList>
            <person name="Sun Q."/>
            <person name="Kim S."/>
        </authorList>
    </citation>
    <scope>NUCLEOTIDE SEQUENCE</scope>
    <source>
        <strain evidence="1">KCTC 12710</strain>
    </source>
</reference>
<sequence length="150" mass="16999">MKYYTCKYCYKEFIPKRRGVQVFCSNSCRSKNHHQKITAKKKLLNTTTKNNTLVTVPEKSPPTDKGKIETMSLAGVGNSTAGNIIANKLQNAFTPLENRPATKGDLKMLANKITKRYHPVNNLPHRSDGALPYFDLQTNEIVYSFYPKLT</sequence>
<dbReference type="AlphaFoldDB" id="A0A918QRX5"/>
<dbReference type="EMBL" id="BMWZ01000001">
    <property type="protein sequence ID" value="GGZ67242.1"/>
    <property type="molecule type" value="Genomic_DNA"/>
</dbReference>
<accession>A0A918QRX5</accession>
<proteinExistence type="predicted"/>
<gene>
    <name evidence="1" type="ORF">GCM10007028_00090</name>
</gene>
<reference evidence="1" key="1">
    <citation type="journal article" date="2014" name="Int. J. Syst. Evol. Microbiol.">
        <title>Complete genome sequence of Corynebacterium casei LMG S-19264T (=DSM 44701T), isolated from a smear-ripened cheese.</title>
        <authorList>
            <consortium name="US DOE Joint Genome Institute (JGI-PGF)"/>
            <person name="Walter F."/>
            <person name="Albersmeier A."/>
            <person name="Kalinowski J."/>
            <person name="Ruckert C."/>
        </authorList>
    </citation>
    <scope>NUCLEOTIDE SEQUENCE</scope>
    <source>
        <strain evidence="1">KCTC 12710</strain>
    </source>
</reference>
<dbReference type="Proteomes" id="UP000636004">
    <property type="component" value="Unassembled WGS sequence"/>
</dbReference>
<comment type="caution">
    <text evidence="1">The sequence shown here is derived from an EMBL/GenBank/DDBJ whole genome shotgun (WGS) entry which is preliminary data.</text>
</comment>
<name>A0A918QRX5_9FLAO</name>
<dbReference type="RefSeq" id="WP_189358201.1">
    <property type="nucleotide sequence ID" value="NZ_BMWZ01000001.1"/>
</dbReference>
<evidence type="ECO:0000313" key="1">
    <source>
        <dbReference type="EMBL" id="GGZ67242.1"/>
    </source>
</evidence>
<protein>
    <submittedName>
        <fullName evidence="1">Uncharacterized protein</fullName>
    </submittedName>
</protein>
<evidence type="ECO:0000313" key="2">
    <source>
        <dbReference type="Proteomes" id="UP000636004"/>
    </source>
</evidence>
<keyword evidence="2" id="KW-1185">Reference proteome</keyword>